<sequence length="130" mass="14302">MEKNEPLVIAASYFWSDALNAFLFEHGPMTPTLADVLMLTDLDISSSDTPFDYLIKPSHRLETKGIGGWKGYISKNMRTGTISEREHTAFLMMWLEKHFFCGRAVGPSSNAQALAEALSLGSAAPLGSIY</sequence>
<accession>A0A3L6PKQ5</accession>
<keyword evidence="3" id="KW-1185">Reference proteome</keyword>
<feature type="domain" description="Aminotransferase-like plant mobile" evidence="1">
    <location>
        <begin position="2"/>
        <end position="127"/>
    </location>
</feature>
<comment type="caution">
    <text evidence="2">The sequence shown here is derived from an EMBL/GenBank/DDBJ whole genome shotgun (WGS) entry which is preliminary data.</text>
</comment>
<dbReference type="AlphaFoldDB" id="A0A3L6PKQ5"/>
<gene>
    <name evidence="2" type="ORF">C2845_PM18G09450</name>
</gene>
<dbReference type="OrthoDB" id="690390at2759"/>
<protein>
    <recommendedName>
        <fullName evidence="1">Aminotransferase-like plant mobile domain-containing protein</fullName>
    </recommendedName>
</protein>
<dbReference type="EMBL" id="PQIB02000017">
    <property type="protein sequence ID" value="RLM57899.1"/>
    <property type="molecule type" value="Genomic_DNA"/>
</dbReference>
<evidence type="ECO:0000259" key="1">
    <source>
        <dbReference type="Pfam" id="PF10536"/>
    </source>
</evidence>
<organism evidence="2 3">
    <name type="scientific">Panicum miliaceum</name>
    <name type="common">Proso millet</name>
    <name type="synonym">Broomcorn millet</name>
    <dbReference type="NCBI Taxonomy" id="4540"/>
    <lineage>
        <taxon>Eukaryota</taxon>
        <taxon>Viridiplantae</taxon>
        <taxon>Streptophyta</taxon>
        <taxon>Embryophyta</taxon>
        <taxon>Tracheophyta</taxon>
        <taxon>Spermatophyta</taxon>
        <taxon>Magnoliopsida</taxon>
        <taxon>Liliopsida</taxon>
        <taxon>Poales</taxon>
        <taxon>Poaceae</taxon>
        <taxon>PACMAD clade</taxon>
        <taxon>Panicoideae</taxon>
        <taxon>Panicodae</taxon>
        <taxon>Paniceae</taxon>
        <taxon>Panicinae</taxon>
        <taxon>Panicum</taxon>
        <taxon>Panicum sect. Panicum</taxon>
    </lineage>
</organism>
<dbReference type="Pfam" id="PF10536">
    <property type="entry name" value="PMD"/>
    <property type="match status" value="1"/>
</dbReference>
<dbReference type="InterPro" id="IPR019557">
    <property type="entry name" value="AminoTfrase-like_pln_mobile"/>
</dbReference>
<evidence type="ECO:0000313" key="3">
    <source>
        <dbReference type="Proteomes" id="UP000275267"/>
    </source>
</evidence>
<reference evidence="3" key="1">
    <citation type="journal article" date="2019" name="Nat. Commun.">
        <title>The genome of broomcorn millet.</title>
        <authorList>
            <person name="Zou C."/>
            <person name="Miki D."/>
            <person name="Li D."/>
            <person name="Tang Q."/>
            <person name="Xiao L."/>
            <person name="Rajput S."/>
            <person name="Deng P."/>
            <person name="Jia W."/>
            <person name="Huang R."/>
            <person name="Zhang M."/>
            <person name="Sun Y."/>
            <person name="Hu J."/>
            <person name="Fu X."/>
            <person name="Schnable P.S."/>
            <person name="Li F."/>
            <person name="Zhang H."/>
            <person name="Feng B."/>
            <person name="Zhu X."/>
            <person name="Liu R."/>
            <person name="Schnable J.C."/>
            <person name="Zhu J.-K."/>
            <person name="Zhang H."/>
        </authorList>
    </citation>
    <scope>NUCLEOTIDE SEQUENCE [LARGE SCALE GENOMIC DNA]</scope>
</reference>
<name>A0A3L6PKQ5_PANMI</name>
<dbReference type="Proteomes" id="UP000275267">
    <property type="component" value="Unassembled WGS sequence"/>
</dbReference>
<dbReference type="STRING" id="4540.A0A3L6PKQ5"/>
<evidence type="ECO:0000313" key="2">
    <source>
        <dbReference type="EMBL" id="RLM57899.1"/>
    </source>
</evidence>
<proteinExistence type="predicted"/>